<name>A0A9N9IZA2_9GLOM</name>
<dbReference type="InterPro" id="IPR027417">
    <property type="entry name" value="P-loop_NTPase"/>
</dbReference>
<accession>A0A9N9IZA2</accession>
<dbReference type="AlphaFoldDB" id="A0A9N9IZA2"/>
<dbReference type="Gene3D" id="3.40.50.300">
    <property type="entry name" value="P-loop containing nucleotide triphosphate hydrolases"/>
    <property type="match status" value="1"/>
</dbReference>
<feature type="non-terminal residue" evidence="1">
    <location>
        <position position="58"/>
    </location>
</feature>
<keyword evidence="2" id="KW-1185">Reference proteome</keyword>
<organism evidence="1 2">
    <name type="scientific">Acaulospora morrowiae</name>
    <dbReference type="NCBI Taxonomy" id="94023"/>
    <lineage>
        <taxon>Eukaryota</taxon>
        <taxon>Fungi</taxon>
        <taxon>Fungi incertae sedis</taxon>
        <taxon>Mucoromycota</taxon>
        <taxon>Glomeromycotina</taxon>
        <taxon>Glomeromycetes</taxon>
        <taxon>Diversisporales</taxon>
        <taxon>Acaulosporaceae</taxon>
        <taxon>Acaulospora</taxon>
    </lineage>
</organism>
<gene>
    <name evidence="1" type="ORF">AMORRO_LOCUS15533</name>
</gene>
<proteinExistence type="predicted"/>
<protein>
    <submittedName>
        <fullName evidence="1">10328_t:CDS:1</fullName>
    </submittedName>
</protein>
<dbReference type="SUPFAM" id="SSF52540">
    <property type="entry name" value="P-loop containing nucleoside triphosphate hydrolases"/>
    <property type="match status" value="1"/>
</dbReference>
<comment type="caution">
    <text evidence="1">The sequence shown here is derived from an EMBL/GenBank/DDBJ whole genome shotgun (WGS) entry which is preliminary data.</text>
</comment>
<dbReference type="OrthoDB" id="5061070at2759"/>
<reference evidence="1" key="1">
    <citation type="submission" date="2021-06" db="EMBL/GenBank/DDBJ databases">
        <authorList>
            <person name="Kallberg Y."/>
            <person name="Tangrot J."/>
            <person name="Rosling A."/>
        </authorList>
    </citation>
    <scope>NUCLEOTIDE SEQUENCE</scope>
    <source>
        <strain evidence="1">CL551</strain>
    </source>
</reference>
<sequence>MAQTKTISESPYAKKASKYLEILNQLRRIGAQFAVNLPTIVFCGNQSAGKSSLLEAIS</sequence>
<dbReference type="EMBL" id="CAJVPV010037312">
    <property type="protein sequence ID" value="CAG8754790.1"/>
    <property type="molecule type" value="Genomic_DNA"/>
</dbReference>
<dbReference type="Proteomes" id="UP000789342">
    <property type="component" value="Unassembled WGS sequence"/>
</dbReference>
<evidence type="ECO:0000313" key="1">
    <source>
        <dbReference type="EMBL" id="CAG8754790.1"/>
    </source>
</evidence>
<evidence type="ECO:0000313" key="2">
    <source>
        <dbReference type="Proteomes" id="UP000789342"/>
    </source>
</evidence>